<evidence type="ECO:0000256" key="5">
    <source>
        <dbReference type="ARBA" id="ARBA00023163"/>
    </source>
</evidence>
<dbReference type="Gene3D" id="1.25.40.10">
    <property type="entry name" value="Tetratricopeptide repeat domain"/>
    <property type="match status" value="1"/>
</dbReference>
<dbReference type="InterPro" id="IPR011990">
    <property type="entry name" value="TPR-like_helical_dom_sf"/>
</dbReference>
<dbReference type="RefSeq" id="WP_345203155.1">
    <property type="nucleotide sequence ID" value="NZ_BAABGM010000007.1"/>
</dbReference>
<dbReference type="CDD" id="cd15831">
    <property type="entry name" value="BTAD"/>
    <property type="match status" value="1"/>
</dbReference>
<dbReference type="InterPro" id="IPR016032">
    <property type="entry name" value="Sig_transdc_resp-reg_C-effctor"/>
</dbReference>
<keyword evidence="5" id="KW-0804">Transcription</keyword>
<dbReference type="InterPro" id="IPR005158">
    <property type="entry name" value="BTAD"/>
</dbReference>
<evidence type="ECO:0000256" key="3">
    <source>
        <dbReference type="ARBA" id="ARBA00023015"/>
    </source>
</evidence>
<dbReference type="Pfam" id="PF20703">
    <property type="entry name" value="nSTAND1"/>
    <property type="match status" value="1"/>
</dbReference>
<keyword evidence="10" id="KW-1185">Reference proteome</keyword>
<dbReference type="SUPFAM" id="SSF53822">
    <property type="entry name" value="Periplasmic binding protein-like I"/>
    <property type="match status" value="1"/>
</dbReference>
<dbReference type="PANTHER" id="PTHR35807">
    <property type="entry name" value="TRANSCRIPTIONAL REGULATOR REDD-RELATED"/>
    <property type="match status" value="1"/>
</dbReference>
<keyword evidence="4 7" id="KW-0238">DNA-binding</keyword>
<dbReference type="PROSITE" id="PS50005">
    <property type="entry name" value="TPR"/>
    <property type="match status" value="1"/>
</dbReference>
<evidence type="ECO:0000313" key="9">
    <source>
        <dbReference type="EMBL" id="GAA4401239.1"/>
    </source>
</evidence>
<dbReference type="EMBL" id="BAABGM010000007">
    <property type="protein sequence ID" value="GAA4401239.1"/>
    <property type="molecule type" value="Genomic_DNA"/>
</dbReference>
<dbReference type="Gene3D" id="3.40.50.2300">
    <property type="match status" value="2"/>
</dbReference>
<reference evidence="10" key="1">
    <citation type="journal article" date="2019" name="Int. J. Syst. Evol. Microbiol.">
        <title>The Global Catalogue of Microorganisms (GCM) 10K type strain sequencing project: providing services to taxonomists for standard genome sequencing and annotation.</title>
        <authorList>
            <consortium name="The Broad Institute Genomics Platform"/>
            <consortium name="The Broad Institute Genome Sequencing Center for Infectious Disease"/>
            <person name="Wu L."/>
            <person name="Ma J."/>
        </authorList>
    </citation>
    <scope>NUCLEOTIDE SEQUENCE [LARGE SCALE GENOMIC DNA]</scope>
    <source>
        <strain evidence="10">JCM 17809</strain>
    </source>
</reference>
<feature type="DNA-binding region" description="OmpR/PhoB-type" evidence="7">
    <location>
        <begin position="1"/>
        <end position="96"/>
    </location>
</feature>
<evidence type="ECO:0000313" key="10">
    <source>
        <dbReference type="Proteomes" id="UP001500945"/>
    </source>
</evidence>
<evidence type="ECO:0000256" key="2">
    <source>
        <dbReference type="ARBA" id="ARBA00022729"/>
    </source>
</evidence>
<protein>
    <recommendedName>
        <fullName evidence="8">OmpR/PhoB-type domain-containing protein</fullName>
    </recommendedName>
</protein>
<dbReference type="PROSITE" id="PS51755">
    <property type="entry name" value="OMPR_PHOB"/>
    <property type="match status" value="1"/>
</dbReference>
<feature type="repeat" description="TPR" evidence="6">
    <location>
        <begin position="162"/>
        <end position="195"/>
    </location>
</feature>
<dbReference type="InterPro" id="IPR027417">
    <property type="entry name" value="P-loop_NTPase"/>
</dbReference>
<dbReference type="InterPro" id="IPR051677">
    <property type="entry name" value="AfsR-DnrI-RedD_regulator"/>
</dbReference>
<sequence length="1039" mass="109740">MRRIFARLYGGVRVEVDGSPVDLGPPRQRALLALLLGRPGRVVDVDHIVVALWGDEPPRTAPHAVQVYVSDLRRVFLETCGRPLVVTRRPGYLLDVGTDEVDAALVEEALEEAARLDAGGDQDAALARIRPVIPLVEGEPLTGVREDGVRAELVPGLTRVRVRVWGLLARCALRAGDLDDAGRAAERVLEADPHDEDAHAVLMEATYLRGRTAEALRRFARVRRLLADELGVDPSPRLVRLHERILLHDPSLAAPLGELSSRNPYKGLRPFTEADAGDFFGRAALAGQVAERLEGGARLLVLVGPSGSGKSSVLAAGIVPLLRRGAVAGLEGCRVVTPPRTMTTEADLRSAVEPPGDDAHPVVLVLDHLEDVLDSGDGEAVLTWLAEEVGGAGPLRVLTALRADRYDRPLGHPAFASLFGDAVVNLVPMTPAELEQAVRAPAARVGRDVEPALLAELIGDTVAQPAVLPLLQFTLTEVFEHSAGATLTLAAYRALGGVRAALARRADELRHEVGADGEGLLAQALLRMTDVDDTGRCHRRVVRVDEVALVAGEEVVVGGVLGRLNDLRLVTYDRDAAGGGTIELSHDALLTEWPWLRELVDRHRTTIRRHRAFVAALDAWEATGRDPAYLLTGPRLAEARSWESSGVLSLTPREGAYLDAGLEVAHLEEQRSRERALREDRLERRSRHRLVLLAAAGVALVASVVAAVAFARAGPTRVALVLNDVDARRDVLVQRGVDDAAGLADLRVVRSRMGEPDDALLGRAAEGSDLVVTSAVAADVPSAARARPGTWFVAVEDTGAGPNVTNLVFADQQSAFLAGAAAALTTRTGHVGFVGGVDVDVLRRFEAGFVAGVAAADPSVRVDVVYGSVAPDFSGFVRPAVIASAAERMLADGADVLYVPAGSAQVGGLQAVARAAAGGREVWAIGADEDMALDEDWQFTERDGTRVLTSTVKRFDVAVRDAVRDFALGRLSAGDRVTDLATGGLSLATTGGHLAPHLSRLAALQGDVVAGRVVVPCVPDGLDGAAAEAAAAGPGCPAP</sequence>
<evidence type="ECO:0000256" key="4">
    <source>
        <dbReference type="ARBA" id="ARBA00023125"/>
    </source>
</evidence>
<dbReference type="SUPFAM" id="SSF48452">
    <property type="entry name" value="TPR-like"/>
    <property type="match status" value="1"/>
</dbReference>
<dbReference type="SUPFAM" id="SSF46894">
    <property type="entry name" value="C-terminal effector domain of the bipartite response regulators"/>
    <property type="match status" value="1"/>
</dbReference>
<feature type="domain" description="OmpR/PhoB-type" evidence="8">
    <location>
        <begin position="1"/>
        <end position="96"/>
    </location>
</feature>
<dbReference type="Pfam" id="PF03704">
    <property type="entry name" value="BTAD"/>
    <property type="match status" value="1"/>
</dbReference>
<keyword evidence="2" id="KW-0732">Signal</keyword>
<dbReference type="Pfam" id="PF02608">
    <property type="entry name" value="Bmp"/>
    <property type="match status" value="1"/>
</dbReference>
<keyword evidence="6" id="KW-0802">TPR repeat</keyword>
<dbReference type="InterPro" id="IPR019734">
    <property type="entry name" value="TPR_rpt"/>
</dbReference>
<evidence type="ECO:0000256" key="6">
    <source>
        <dbReference type="PROSITE-ProRule" id="PRU00339"/>
    </source>
</evidence>
<gene>
    <name evidence="9" type="ORF">GCM10023168_10630</name>
</gene>
<keyword evidence="3" id="KW-0805">Transcription regulation</keyword>
<dbReference type="InterPro" id="IPR001867">
    <property type="entry name" value="OmpR/PhoB-type_DNA-bd"/>
</dbReference>
<evidence type="ECO:0000259" key="8">
    <source>
        <dbReference type="PROSITE" id="PS51755"/>
    </source>
</evidence>
<dbReference type="InterPro" id="IPR036388">
    <property type="entry name" value="WH-like_DNA-bd_sf"/>
</dbReference>
<dbReference type="Pfam" id="PF00486">
    <property type="entry name" value="Trans_reg_C"/>
    <property type="match status" value="1"/>
</dbReference>
<name>A0ABP8K6K2_9MICO</name>
<accession>A0ABP8K6K2</accession>
<dbReference type="SUPFAM" id="SSF52540">
    <property type="entry name" value="P-loop containing nucleoside triphosphate hydrolases"/>
    <property type="match status" value="1"/>
</dbReference>
<dbReference type="InterPro" id="IPR028082">
    <property type="entry name" value="Peripla_BP_I"/>
</dbReference>
<evidence type="ECO:0000256" key="7">
    <source>
        <dbReference type="PROSITE-ProRule" id="PRU01091"/>
    </source>
</evidence>
<dbReference type="PANTHER" id="PTHR35807:SF1">
    <property type="entry name" value="TRANSCRIPTIONAL REGULATOR REDD"/>
    <property type="match status" value="1"/>
</dbReference>
<dbReference type="Proteomes" id="UP001500945">
    <property type="component" value="Unassembled WGS sequence"/>
</dbReference>
<dbReference type="InterPro" id="IPR003760">
    <property type="entry name" value="PnrA-like"/>
</dbReference>
<evidence type="ECO:0000256" key="1">
    <source>
        <dbReference type="ARBA" id="ARBA00005820"/>
    </source>
</evidence>
<dbReference type="Gene3D" id="1.10.10.10">
    <property type="entry name" value="Winged helix-like DNA-binding domain superfamily/Winged helix DNA-binding domain"/>
    <property type="match status" value="1"/>
</dbReference>
<comment type="similarity">
    <text evidence="1">Belongs to the AfsR/DnrI/RedD regulatory family.</text>
</comment>
<comment type="caution">
    <text evidence="9">The sequence shown here is derived from an EMBL/GenBank/DDBJ whole genome shotgun (WGS) entry which is preliminary data.</text>
</comment>
<organism evidence="9 10">
    <name type="scientific">Fodinibacter luteus</name>
    <dbReference type="NCBI Taxonomy" id="552064"/>
    <lineage>
        <taxon>Bacteria</taxon>
        <taxon>Bacillati</taxon>
        <taxon>Actinomycetota</taxon>
        <taxon>Actinomycetes</taxon>
        <taxon>Micrococcales</taxon>
        <taxon>Intrasporangiaceae</taxon>
        <taxon>Fodinibacter (ex Wang et al. 2009)</taxon>
    </lineage>
</organism>
<proteinExistence type="inferred from homology"/>
<dbReference type="SMART" id="SM01043">
    <property type="entry name" value="BTAD"/>
    <property type="match status" value="1"/>
</dbReference>
<dbReference type="InterPro" id="IPR049052">
    <property type="entry name" value="nSTAND1"/>
</dbReference>
<dbReference type="SMART" id="SM00862">
    <property type="entry name" value="Trans_reg_C"/>
    <property type="match status" value="1"/>
</dbReference>